<dbReference type="EMBL" id="JBHTJV010000013">
    <property type="protein sequence ID" value="MFD0917550.1"/>
    <property type="molecule type" value="Genomic_DNA"/>
</dbReference>
<keyword evidence="2" id="KW-1185">Reference proteome</keyword>
<comment type="caution">
    <text evidence="1">The sequence shown here is derived from an EMBL/GenBank/DDBJ whole genome shotgun (WGS) entry which is preliminary data.</text>
</comment>
<dbReference type="RefSeq" id="WP_377213407.1">
    <property type="nucleotide sequence ID" value="NZ_JBHTJV010000013.1"/>
</dbReference>
<proteinExistence type="predicted"/>
<protein>
    <submittedName>
        <fullName evidence="1">Uncharacterized protein</fullName>
    </submittedName>
</protein>
<organism evidence="1 2">
    <name type="scientific">Pseudahrensia aquimaris</name>
    <dbReference type="NCBI Taxonomy" id="744461"/>
    <lineage>
        <taxon>Bacteria</taxon>
        <taxon>Pseudomonadati</taxon>
        <taxon>Pseudomonadota</taxon>
        <taxon>Alphaproteobacteria</taxon>
        <taxon>Hyphomicrobiales</taxon>
        <taxon>Ahrensiaceae</taxon>
        <taxon>Pseudahrensia</taxon>
    </lineage>
</organism>
<evidence type="ECO:0000313" key="1">
    <source>
        <dbReference type="EMBL" id="MFD0917550.1"/>
    </source>
</evidence>
<name>A0ABW3FJX3_9HYPH</name>
<sequence length="69" mass="7456">MVKVGWPFGAEENPAPLNGNHPLNTIVRTCHTMLANIADGVEVLAPTSPQRPSVIFKRPTCGFSKQTVL</sequence>
<evidence type="ECO:0000313" key="2">
    <source>
        <dbReference type="Proteomes" id="UP001597101"/>
    </source>
</evidence>
<gene>
    <name evidence="1" type="ORF">ACFQ14_14155</name>
</gene>
<accession>A0ABW3FJX3</accession>
<reference evidence="2" key="1">
    <citation type="journal article" date="2019" name="Int. J. Syst. Evol. Microbiol.">
        <title>The Global Catalogue of Microorganisms (GCM) 10K type strain sequencing project: providing services to taxonomists for standard genome sequencing and annotation.</title>
        <authorList>
            <consortium name="The Broad Institute Genomics Platform"/>
            <consortium name="The Broad Institute Genome Sequencing Center for Infectious Disease"/>
            <person name="Wu L."/>
            <person name="Ma J."/>
        </authorList>
    </citation>
    <scope>NUCLEOTIDE SEQUENCE [LARGE SCALE GENOMIC DNA]</scope>
    <source>
        <strain evidence="2">CCUG 60023</strain>
    </source>
</reference>
<dbReference type="Proteomes" id="UP001597101">
    <property type="component" value="Unassembled WGS sequence"/>
</dbReference>